<dbReference type="SMART" id="SM00429">
    <property type="entry name" value="IPT"/>
    <property type="match status" value="1"/>
</dbReference>
<accession>A0A4P9W067</accession>
<dbReference type="SUPFAM" id="SSF48403">
    <property type="entry name" value="Ankyrin repeat"/>
    <property type="match status" value="1"/>
</dbReference>
<name>A0A4P9W067_9FUNG</name>
<dbReference type="InterPro" id="IPR014756">
    <property type="entry name" value="Ig_E-set"/>
</dbReference>
<feature type="compositionally biased region" description="Low complexity" evidence="4">
    <location>
        <begin position="68"/>
        <end position="84"/>
    </location>
</feature>
<gene>
    <name evidence="6" type="ORF">BDK51DRAFT_33332</name>
</gene>
<dbReference type="InterPro" id="IPR013783">
    <property type="entry name" value="Ig-like_fold"/>
</dbReference>
<dbReference type="PANTHER" id="PTHR24166">
    <property type="entry name" value="ROLLING PEBBLES, ISOFORM B"/>
    <property type="match status" value="1"/>
</dbReference>
<dbReference type="Pfam" id="PF01833">
    <property type="entry name" value="TIG"/>
    <property type="match status" value="1"/>
</dbReference>
<evidence type="ECO:0000259" key="5">
    <source>
        <dbReference type="SMART" id="SM00429"/>
    </source>
</evidence>
<feature type="region of interest" description="Disordered" evidence="4">
    <location>
        <begin position="603"/>
        <end position="646"/>
    </location>
</feature>
<dbReference type="PANTHER" id="PTHR24166:SF48">
    <property type="entry name" value="PROTEIN VAPYRIN"/>
    <property type="match status" value="1"/>
</dbReference>
<feature type="repeat" description="ANK" evidence="3">
    <location>
        <begin position="391"/>
        <end position="411"/>
    </location>
</feature>
<proteinExistence type="predicted"/>
<feature type="compositionally biased region" description="Acidic residues" evidence="4">
    <location>
        <begin position="446"/>
        <end position="477"/>
    </location>
</feature>
<feature type="region of interest" description="Disordered" evidence="4">
    <location>
        <begin position="440"/>
        <end position="558"/>
    </location>
</feature>
<dbReference type="Pfam" id="PF12796">
    <property type="entry name" value="Ank_2"/>
    <property type="match status" value="1"/>
</dbReference>
<dbReference type="InterPro" id="IPR002909">
    <property type="entry name" value="IPT_dom"/>
</dbReference>
<dbReference type="Gene3D" id="1.25.40.20">
    <property type="entry name" value="Ankyrin repeat-containing domain"/>
    <property type="match status" value="1"/>
</dbReference>
<dbReference type="Gene3D" id="2.60.40.10">
    <property type="entry name" value="Immunoglobulins"/>
    <property type="match status" value="1"/>
</dbReference>
<keyword evidence="7" id="KW-1185">Reference proteome</keyword>
<dbReference type="InterPro" id="IPR002110">
    <property type="entry name" value="Ankyrin_rpt"/>
</dbReference>
<feature type="compositionally biased region" description="Basic and acidic residues" evidence="4">
    <location>
        <begin position="478"/>
        <end position="488"/>
    </location>
</feature>
<reference evidence="7" key="1">
    <citation type="journal article" date="2018" name="Nat. Microbiol.">
        <title>Leveraging single-cell genomics to expand the fungal tree of life.</title>
        <authorList>
            <person name="Ahrendt S.R."/>
            <person name="Quandt C.A."/>
            <person name="Ciobanu D."/>
            <person name="Clum A."/>
            <person name="Salamov A."/>
            <person name="Andreopoulos B."/>
            <person name="Cheng J.F."/>
            <person name="Woyke T."/>
            <person name="Pelin A."/>
            <person name="Henrissat B."/>
            <person name="Reynolds N.K."/>
            <person name="Benny G.L."/>
            <person name="Smith M.E."/>
            <person name="James T.Y."/>
            <person name="Grigoriev I.V."/>
        </authorList>
    </citation>
    <scope>NUCLEOTIDE SEQUENCE [LARGE SCALE GENOMIC DNA]</scope>
</reference>
<dbReference type="Proteomes" id="UP000269721">
    <property type="component" value="Unassembled WGS sequence"/>
</dbReference>
<feature type="region of interest" description="Disordered" evidence="4">
    <location>
        <begin position="28"/>
        <end position="87"/>
    </location>
</feature>
<dbReference type="InterPro" id="IPR050889">
    <property type="entry name" value="Dendritic_Spine_Reg/Scaffold"/>
</dbReference>
<evidence type="ECO:0000256" key="3">
    <source>
        <dbReference type="PROSITE-ProRule" id="PRU00023"/>
    </source>
</evidence>
<keyword evidence="1" id="KW-0677">Repeat</keyword>
<feature type="domain" description="IPT/TIG" evidence="5">
    <location>
        <begin position="131"/>
        <end position="218"/>
    </location>
</feature>
<feature type="non-terminal residue" evidence="6">
    <location>
        <position position="705"/>
    </location>
</feature>
<dbReference type="SMART" id="SM00248">
    <property type="entry name" value="ANK"/>
    <property type="match status" value="3"/>
</dbReference>
<dbReference type="InterPro" id="IPR036770">
    <property type="entry name" value="Ankyrin_rpt-contain_sf"/>
</dbReference>
<dbReference type="EMBL" id="ML000061">
    <property type="protein sequence ID" value="RKO84473.1"/>
    <property type="molecule type" value="Genomic_DNA"/>
</dbReference>
<evidence type="ECO:0000256" key="2">
    <source>
        <dbReference type="ARBA" id="ARBA00023043"/>
    </source>
</evidence>
<dbReference type="OrthoDB" id="71307at2759"/>
<sequence length="705" mass="75596">MPPSFPSVYFTLRNHQGELVATGISPPIMITDDHKSIKSVRVPTTKPRKRARTEDEQQSLPPLPAQPQPATESPPASPLTTSPLDYPLPAFASPPSVPVLLEPDATMDDIEGFLGAFREGEDLLGEGLVPAPVVSRVIPGEGPTHGGVEVTLLGSGFYDGLTIMFGNVPALPTHFWSPTTLVCILPPSPVPGPVPVTVKEPSNLVFRQDENAPVFTYKDESDRGLMELALQVLGLRMTGKLEDARNVAMRIVSDPTSTGASPAIPLPAGTQPHQTPLSPATLSAARAALLTPPAANAQPLESLLLTALSATDHLALALPSRSRARATLLHFAVAAEMDNLVRWLASRLGDDIDAVDAGGFTGLHFAAWMGRGDVVRVLVDAGARRDLRTVQGYLPVHLAAARGHADVTRLLSMPLPYLRRLLPPAAAAAAAMSAAPRHVPSYQLSEAEESEDLSGADADEESSDEGTEAEEEEEEEGKVENQPERIVDGWEVDDDDETIADVDADETPTTSTRGPASPNMPVMKQRNSPTASALPPPKLAKQQLPPFQPLDGTKPTPVQGYNNSPWFSLPVSILAMPALLTLSGFTLPIPEFSMGWLVGAGAAEKTEDEAKDPKQTMPQPPPPPPYSAIPSTHPHPVPLTPLPPTWPPSSHDPSLLLDLDVTCDCIPYGGRHDPGCSLERAVEERRSDRESRHRMLYLFWIPMFC</sequence>
<feature type="region of interest" description="Disordered" evidence="4">
    <location>
        <begin position="256"/>
        <end position="277"/>
    </location>
</feature>
<feature type="compositionally biased region" description="Acidic residues" evidence="4">
    <location>
        <begin position="490"/>
        <end position="506"/>
    </location>
</feature>
<organism evidence="6 7">
    <name type="scientific">Blyttiomyces helicus</name>
    <dbReference type="NCBI Taxonomy" id="388810"/>
    <lineage>
        <taxon>Eukaryota</taxon>
        <taxon>Fungi</taxon>
        <taxon>Fungi incertae sedis</taxon>
        <taxon>Chytridiomycota</taxon>
        <taxon>Chytridiomycota incertae sedis</taxon>
        <taxon>Chytridiomycetes</taxon>
        <taxon>Chytridiomycetes incertae sedis</taxon>
        <taxon>Blyttiomyces</taxon>
    </lineage>
</organism>
<evidence type="ECO:0000256" key="1">
    <source>
        <dbReference type="ARBA" id="ARBA00022737"/>
    </source>
</evidence>
<evidence type="ECO:0000313" key="7">
    <source>
        <dbReference type="Proteomes" id="UP000269721"/>
    </source>
</evidence>
<dbReference type="PROSITE" id="PS50297">
    <property type="entry name" value="ANK_REP_REGION"/>
    <property type="match status" value="2"/>
</dbReference>
<feature type="compositionally biased region" description="Pro residues" evidence="4">
    <location>
        <begin position="618"/>
        <end position="646"/>
    </location>
</feature>
<keyword evidence="2 3" id="KW-0040">ANK repeat</keyword>
<dbReference type="SUPFAM" id="SSF81296">
    <property type="entry name" value="E set domains"/>
    <property type="match status" value="1"/>
</dbReference>
<protein>
    <recommendedName>
        <fullName evidence="5">IPT/TIG domain-containing protein</fullName>
    </recommendedName>
</protein>
<dbReference type="AlphaFoldDB" id="A0A4P9W067"/>
<evidence type="ECO:0000256" key="4">
    <source>
        <dbReference type="SAM" id="MobiDB-lite"/>
    </source>
</evidence>
<dbReference type="CDD" id="cd00102">
    <property type="entry name" value="IPT"/>
    <property type="match status" value="1"/>
</dbReference>
<feature type="repeat" description="ANK" evidence="3">
    <location>
        <begin position="358"/>
        <end position="390"/>
    </location>
</feature>
<dbReference type="PROSITE" id="PS50088">
    <property type="entry name" value="ANK_REPEAT"/>
    <property type="match status" value="2"/>
</dbReference>
<evidence type="ECO:0000313" key="6">
    <source>
        <dbReference type="EMBL" id="RKO84473.1"/>
    </source>
</evidence>